<dbReference type="EMBL" id="CAJOBG010002316">
    <property type="protein sequence ID" value="CAF3998542.1"/>
    <property type="molecule type" value="Genomic_DNA"/>
</dbReference>
<dbReference type="InterPro" id="IPR017452">
    <property type="entry name" value="GPCR_Rhodpsn_7TM"/>
</dbReference>
<dbReference type="EMBL" id="CAJOBF010003327">
    <property type="protein sequence ID" value="CAF4085668.1"/>
    <property type="molecule type" value="Genomic_DNA"/>
</dbReference>
<evidence type="ECO:0000313" key="10">
    <source>
        <dbReference type="EMBL" id="CAF1948061.1"/>
    </source>
</evidence>
<evidence type="ECO:0000256" key="1">
    <source>
        <dbReference type="ARBA" id="ARBA00004141"/>
    </source>
</evidence>
<protein>
    <recommendedName>
        <fullName evidence="9">G-protein coupled receptors family 1 profile domain-containing protein</fullName>
    </recommendedName>
</protein>
<dbReference type="Proteomes" id="UP000663866">
    <property type="component" value="Unassembled WGS sequence"/>
</dbReference>
<sequence length="343" mass="39554">MSPSDAYMTTLELATTYFTGCAGLFIVTLGMIGNILNIIVFLSLKTFRKNPCAFCLLILSISESGMLLFFVIPDIFANILMNPGDAYITFPCKLRMAFPQIFGMMTHFIMCYAAIDQRLSTSMPDRHHGINIRIMRHLIMIAIFISVSHSIPFFLFYNVQLLAGTNRTVCRFTDNDGVFSIYAVYINLPVIHGIVPIAIISVFCLIALRNVRSMHKKKVHRMRLHLEQQLTSMVLTKNLGVYITVVPFLIVYVMRYIISNRTTNAILQGQLFTVYRFFMMLFYLNYADSFYIFLACSARFHRQLKFVVFDIYLRRWNKKRNIHPVQGVEESFAIGIISNVEQK</sequence>
<proteinExistence type="predicted"/>
<evidence type="ECO:0000256" key="3">
    <source>
        <dbReference type="ARBA" id="ARBA00022989"/>
    </source>
</evidence>
<dbReference type="SUPFAM" id="SSF81321">
    <property type="entry name" value="Family A G protein-coupled receptor-like"/>
    <property type="match status" value="1"/>
</dbReference>
<feature type="transmembrane region" description="Helical" evidence="8">
    <location>
        <begin position="17"/>
        <end position="42"/>
    </location>
</feature>
<dbReference type="GO" id="GO:0004930">
    <property type="term" value="F:G protein-coupled receptor activity"/>
    <property type="evidence" value="ECO:0007669"/>
    <property type="project" value="UniProtKB-KW"/>
</dbReference>
<feature type="transmembrane region" description="Helical" evidence="8">
    <location>
        <begin position="136"/>
        <end position="159"/>
    </location>
</feature>
<keyword evidence="7" id="KW-0807">Transducer</keyword>
<evidence type="ECO:0000313" key="14">
    <source>
        <dbReference type="Proteomes" id="UP000663866"/>
    </source>
</evidence>
<evidence type="ECO:0000313" key="15">
    <source>
        <dbReference type="Proteomes" id="UP000663887"/>
    </source>
</evidence>
<reference evidence="11" key="1">
    <citation type="submission" date="2021-02" db="EMBL/GenBank/DDBJ databases">
        <authorList>
            <person name="Nowell W R."/>
        </authorList>
    </citation>
    <scope>NUCLEOTIDE SEQUENCE</scope>
</reference>
<dbReference type="PROSITE" id="PS50262">
    <property type="entry name" value="G_PROTEIN_RECEP_F1_2"/>
    <property type="match status" value="1"/>
</dbReference>
<keyword evidence="3 8" id="KW-1133">Transmembrane helix</keyword>
<evidence type="ECO:0000313" key="12">
    <source>
        <dbReference type="EMBL" id="CAF3998542.1"/>
    </source>
</evidence>
<dbReference type="PANTHER" id="PTHR24243:SF233">
    <property type="entry name" value="THYROTROPIN-RELEASING HORMONE RECEPTOR"/>
    <property type="match status" value="1"/>
</dbReference>
<comment type="subcellular location">
    <subcellularLocation>
        <location evidence="1">Membrane</location>
        <topology evidence="1">Multi-pass membrane protein</topology>
    </subcellularLocation>
</comment>
<dbReference type="Proteomes" id="UP000663887">
    <property type="component" value="Unassembled WGS sequence"/>
</dbReference>
<evidence type="ECO:0000313" key="11">
    <source>
        <dbReference type="EMBL" id="CAF2085699.1"/>
    </source>
</evidence>
<feature type="domain" description="G-protein coupled receptors family 1 profile" evidence="9">
    <location>
        <begin position="33"/>
        <end position="293"/>
    </location>
</feature>
<keyword evidence="2 8" id="KW-0812">Transmembrane</keyword>
<dbReference type="EMBL" id="CAJNRG010006405">
    <property type="protein sequence ID" value="CAF2085699.1"/>
    <property type="molecule type" value="Genomic_DNA"/>
</dbReference>
<evidence type="ECO:0000256" key="4">
    <source>
        <dbReference type="ARBA" id="ARBA00023040"/>
    </source>
</evidence>
<keyword evidence="14" id="KW-1185">Reference proteome</keyword>
<organism evidence="11 15">
    <name type="scientific">Rotaria magnacalcarata</name>
    <dbReference type="NCBI Taxonomy" id="392030"/>
    <lineage>
        <taxon>Eukaryota</taxon>
        <taxon>Metazoa</taxon>
        <taxon>Spiralia</taxon>
        <taxon>Gnathifera</taxon>
        <taxon>Rotifera</taxon>
        <taxon>Eurotatoria</taxon>
        <taxon>Bdelloidea</taxon>
        <taxon>Philodinida</taxon>
        <taxon>Philodinidae</taxon>
        <taxon>Rotaria</taxon>
    </lineage>
</organism>
<comment type="caution">
    <text evidence="11">The sequence shown here is derived from an EMBL/GenBank/DDBJ whole genome shotgun (WGS) entry which is preliminary data.</text>
</comment>
<evidence type="ECO:0000256" key="5">
    <source>
        <dbReference type="ARBA" id="ARBA00023136"/>
    </source>
</evidence>
<dbReference type="Proteomes" id="UP000663842">
    <property type="component" value="Unassembled WGS sequence"/>
</dbReference>
<feature type="transmembrane region" description="Helical" evidence="8">
    <location>
        <begin position="239"/>
        <end position="258"/>
    </location>
</feature>
<gene>
    <name evidence="12" type="ORF">OVN521_LOCUS14906</name>
    <name evidence="13" type="ORF">UXM345_LOCUS21354</name>
    <name evidence="10" type="ORF">WKI299_LOCUS2268</name>
    <name evidence="11" type="ORF">XDN619_LOCUS15629</name>
</gene>
<feature type="transmembrane region" description="Helical" evidence="8">
    <location>
        <begin position="96"/>
        <end position="115"/>
    </location>
</feature>
<evidence type="ECO:0000259" key="9">
    <source>
        <dbReference type="PROSITE" id="PS50262"/>
    </source>
</evidence>
<dbReference type="AlphaFoldDB" id="A0A816SNK5"/>
<evidence type="ECO:0000313" key="13">
    <source>
        <dbReference type="EMBL" id="CAF4085668.1"/>
    </source>
</evidence>
<accession>A0A816SNK5</accession>
<keyword evidence="5 8" id="KW-0472">Membrane</keyword>
<evidence type="ECO:0000256" key="6">
    <source>
        <dbReference type="ARBA" id="ARBA00023170"/>
    </source>
</evidence>
<dbReference type="PANTHER" id="PTHR24243">
    <property type="entry name" value="G-PROTEIN COUPLED RECEPTOR"/>
    <property type="match status" value="1"/>
</dbReference>
<evidence type="ECO:0000256" key="2">
    <source>
        <dbReference type="ARBA" id="ARBA00022692"/>
    </source>
</evidence>
<feature type="transmembrane region" description="Helical" evidence="8">
    <location>
        <begin position="278"/>
        <end position="296"/>
    </location>
</feature>
<evidence type="ECO:0000256" key="7">
    <source>
        <dbReference type="ARBA" id="ARBA00023224"/>
    </source>
</evidence>
<dbReference type="GO" id="GO:0005886">
    <property type="term" value="C:plasma membrane"/>
    <property type="evidence" value="ECO:0007669"/>
    <property type="project" value="TreeGrafter"/>
</dbReference>
<keyword evidence="4" id="KW-0297">G-protein coupled receptor</keyword>
<name>A0A816SNK5_9BILA</name>
<keyword evidence="6" id="KW-0675">Receptor</keyword>
<dbReference type="Proteomes" id="UP000663856">
    <property type="component" value="Unassembled WGS sequence"/>
</dbReference>
<feature type="transmembrane region" description="Helical" evidence="8">
    <location>
        <begin position="54"/>
        <end position="76"/>
    </location>
</feature>
<dbReference type="Gene3D" id="1.20.1070.10">
    <property type="entry name" value="Rhodopsin 7-helix transmembrane proteins"/>
    <property type="match status" value="1"/>
</dbReference>
<dbReference type="EMBL" id="CAJNRF010000209">
    <property type="protein sequence ID" value="CAF1948061.1"/>
    <property type="molecule type" value="Genomic_DNA"/>
</dbReference>
<evidence type="ECO:0000256" key="8">
    <source>
        <dbReference type="SAM" id="Phobius"/>
    </source>
</evidence>
<feature type="transmembrane region" description="Helical" evidence="8">
    <location>
        <begin position="179"/>
        <end position="208"/>
    </location>
</feature>